<keyword evidence="1" id="KW-0472">Membrane</keyword>
<keyword evidence="1" id="KW-1133">Transmembrane helix</keyword>
<feature type="transmembrane region" description="Helical" evidence="1">
    <location>
        <begin position="6"/>
        <end position="24"/>
    </location>
</feature>
<sequence length="154" mass="17130">MDINIVGIIIVALFLLGTAFHLRKRKTLIITSYVKPMLKISLLIIAVIFISMAHLIRGETVDYLIALSAIGFMISSIYSQGISEEGVCYFTGKTFILSTAPWNSIKKATLSEGEILGIEFSGKTARFNQAYRGKDTEKILGILEEHNLDTEKEK</sequence>
<dbReference type="AlphaFoldDB" id="A0AA43XJU7"/>
<feature type="transmembrane region" description="Helical" evidence="1">
    <location>
        <begin position="36"/>
        <end position="57"/>
    </location>
</feature>
<protein>
    <recommendedName>
        <fullName evidence="4">DUF5673 domain-containing protein</fullName>
    </recommendedName>
</protein>
<evidence type="ECO:0000313" key="2">
    <source>
        <dbReference type="EMBL" id="NBG88240.1"/>
    </source>
</evidence>
<reference evidence="2 3" key="1">
    <citation type="submission" date="2019-04" db="EMBL/GenBank/DDBJ databases">
        <title>Isachenkonia alkalipeptolytica gen. nov. sp. nov. a new anaerobic, alkiliphilic organothrophic bacterium capable to reduce synthesized ferrihydrite isolated from a soda lake.</title>
        <authorList>
            <person name="Toshchakov S.V."/>
            <person name="Zavarzina D.G."/>
            <person name="Zhilina T.N."/>
            <person name="Kostrikina N.A."/>
            <person name="Kublanov I.V."/>
        </authorList>
    </citation>
    <scope>NUCLEOTIDE SEQUENCE [LARGE SCALE GENOMIC DNA]</scope>
    <source>
        <strain evidence="2 3">Z-1701</strain>
    </source>
</reference>
<accession>A0AA43XJU7</accession>
<feature type="transmembrane region" description="Helical" evidence="1">
    <location>
        <begin position="63"/>
        <end position="79"/>
    </location>
</feature>
<keyword evidence="1" id="KW-0812">Transmembrane</keyword>
<dbReference type="RefSeq" id="WP_160720575.1">
    <property type="nucleotide sequence ID" value="NZ_SUMG01000006.1"/>
</dbReference>
<evidence type="ECO:0000313" key="3">
    <source>
        <dbReference type="Proteomes" id="UP000449710"/>
    </source>
</evidence>
<proteinExistence type="predicted"/>
<name>A0AA43XJU7_9CLOT</name>
<comment type="caution">
    <text evidence="2">The sequence shown here is derived from an EMBL/GenBank/DDBJ whole genome shotgun (WGS) entry which is preliminary data.</text>
</comment>
<evidence type="ECO:0008006" key="4">
    <source>
        <dbReference type="Google" id="ProtNLM"/>
    </source>
</evidence>
<dbReference type="EMBL" id="SUMG01000006">
    <property type="protein sequence ID" value="NBG88240.1"/>
    <property type="molecule type" value="Genomic_DNA"/>
</dbReference>
<evidence type="ECO:0000256" key="1">
    <source>
        <dbReference type="SAM" id="Phobius"/>
    </source>
</evidence>
<organism evidence="2 3">
    <name type="scientific">Isachenkonia alkalipeptolytica</name>
    <dbReference type="NCBI Taxonomy" id="2565777"/>
    <lineage>
        <taxon>Bacteria</taxon>
        <taxon>Bacillati</taxon>
        <taxon>Bacillota</taxon>
        <taxon>Clostridia</taxon>
        <taxon>Eubacteriales</taxon>
        <taxon>Clostridiaceae</taxon>
        <taxon>Isachenkonia</taxon>
    </lineage>
</organism>
<keyword evidence="3" id="KW-1185">Reference proteome</keyword>
<dbReference type="Proteomes" id="UP000449710">
    <property type="component" value="Unassembled WGS sequence"/>
</dbReference>
<gene>
    <name evidence="2" type="ORF">ISALK_06975</name>
</gene>